<dbReference type="GO" id="GO:0044550">
    <property type="term" value="P:secondary metabolite biosynthetic process"/>
    <property type="evidence" value="ECO:0007669"/>
    <property type="project" value="TreeGrafter"/>
</dbReference>
<keyword evidence="6" id="KW-1185">Reference proteome</keyword>
<dbReference type="EMBL" id="KV417271">
    <property type="protein sequence ID" value="KZO99642.1"/>
    <property type="molecule type" value="Genomic_DNA"/>
</dbReference>
<name>A0A167QCY1_CALVF</name>
<dbReference type="SUPFAM" id="SSF51905">
    <property type="entry name" value="FAD/NAD(P)-binding domain"/>
    <property type="match status" value="1"/>
</dbReference>
<keyword evidence="3" id="KW-0560">Oxidoreductase</keyword>
<dbReference type="GO" id="GO:0071949">
    <property type="term" value="F:FAD binding"/>
    <property type="evidence" value="ECO:0007669"/>
    <property type="project" value="InterPro"/>
</dbReference>
<feature type="domain" description="FAD-binding" evidence="4">
    <location>
        <begin position="14"/>
        <end position="361"/>
    </location>
</feature>
<evidence type="ECO:0000256" key="2">
    <source>
        <dbReference type="ARBA" id="ARBA00022827"/>
    </source>
</evidence>
<dbReference type="GO" id="GO:0016491">
    <property type="term" value="F:oxidoreductase activity"/>
    <property type="evidence" value="ECO:0007669"/>
    <property type="project" value="UniProtKB-KW"/>
</dbReference>
<evidence type="ECO:0000313" key="6">
    <source>
        <dbReference type="Proteomes" id="UP000076738"/>
    </source>
</evidence>
<keyword evidence="1" id="KW-0285">Flavoprotein</keyword>
<evidence type="ECO:0000256" key="3">
    <source>
        <dbReference type="ARBA" id="ARBA00023002"/>
    </source>
</evidence>
<accession>A0A167QCY1</accession>
<dbReference type="InterPro" id="IPR051104">
    <property type="entry name" value="FAD_monoxygenase"/>
</dbReference>
<keyword evidence="2" id="KW-0274">FAD</keyword>
<protein>
    <submittedName>
        <fullName evidence="5">FAD/NAD-P-binding domain-containing protein</fullName>
    </submittedName>
</protein>
<dbReference type="SUPFAM" id="SSF54373">
    <property type="entry name" value="FAD-linked reductases, C-terminal domain"/>
    <property type="match status" value="1"/>
</dbReference>
<sequence>MGDSLTDSTRPLRIAIVGAGPGGLAASISLGRLPNVELHVFDQARVLREIGAGIGINENTWRLLKWYGADKNLDAYYKKRDDSVIDIQMRDGITGELLGQRLQKDSSPIGPPYARVERYKLQNALKKEVPEGLIQLSKRLVEIEEKPSGLTLKFEDGTALEDVDLVVGADGIRSVVRQFAFPDHKLSFSGKVAYRVLIPQEDVAHIPDIPPCAAFWHTPTTHVYTNPLDEGKFEIATRALETDENAGKVSWGQEAKPEQVVHHYDGYHPTIRAIIAAPKSWLSFALFGGPRLETVTAKGRVVLIGDAAHPLSGAFGAGAAFALEDAYTLMATLGYARTHNKPQSWALEQFDEIRSPHYEKLYHILNTYEEVNKEVFAIDPPLAPSELVKVRLQKNAAGASTAWIYKYDITKVWQERLEQLEVLEASPEPVAITKEDETPTGQALDQVVADAARLSLVSA</sequence>
<dbReference type="Pfam" id="PF01494">
    <property type="entry name" value="FAD_binding_3"/>
    <property type="match status" value="1"/>
</dbReference>
<dbReference type="AlphaFoldDB" id="A0A167QCY1"/>
<dbReference type="PANTHER" id="PTHR46720">
    <property type="entry name" value="HYDROXYLASE, PUTATIVE (AFU_ORTHOLOGUE AFUA_3G01460)-RELATED"/>
    <property type="match status" value="1"/>
</dbReference>
<gene>
    <name evidence="5" type="ORF">CALVIDRAFT_595758</name>
</gene>
<reference evidence="5 6" key="1">
    <citation type="journal article" date="2016" name="Mol. Biol. Evol.">
        <title>Comparative Genomics of Early-Diverging Mushroom-Forming Fungi Provides Insights into the Origins of Lignocellulose Decay Capabilities.</title>
        <authorList>
            <person name="Nagy L.G."/>
            <person name="Riley R."/>
            <person name="Tritt A."/>
            <person name="Adam C."/>
            <person name="Daum C."/>
            <person name="Floudas D."/>
            <person name="Sun H."/>
            <person name="Yadav J.S."/>
            <person name="Pangilinan J."/>
            <person name="Larsson K.H."/>
            <person name="Matsuura K."/>
            <person name="Barry K."/>
            <person name="Labutti K."/>
            <person name="Kuo R."/>
            <person name="Ohm R.A."/>
            <person name="Bhattacharya S.S."/>
            <person name="Shirouzu T."/>
            <person name="Yoshinaga Y."/>
            <person name="Martin F.M."/>
            <person name="Grigoriev I.V."/>
            <person name="Hibbett D.S."/>
        </authorList>
    </citation>
    <scope>NUCLEOTIDE SEQUENCE [LARGE SCALE GENOMIC DNA]</scope>
    <source>
        <strain evidence="5 6">TUFC12733</strain>
    </source>
</reference>
<dbReference type="InterPro" id="IPR002938">
    <property type="entry name" value="FAD-bd"/>
</dbReference>
<dbReference type="PANTHER" id="PTHR46720:SF3">
    <property type="entry name" value="FAD-BINDING DOMAIN-CONTAINING PROTEIN-RELATED"/>
    <property type="match status" value="1"/>
</dbReference>
<dbReference type="PRINTS" id="PR00420">
    <property type="entry name" value="RNGMNOXGNASE"/>
</dbReference>
<dbReference type="OrthoDB" id="417877at2759"/>
<dbReference type="InterPro" id="IPR036188">
    <property type="entry name" value="FAD/NAD-bd_sf"/>
</dbReference>
<organism evidence="5 6">
    <name type="scientific">Calocera viscosa (strain TUFC12733)</name>
    <dbReference type="NCBI Taxonomy" id="1330018"/>
    <lineage>
        <taxon>Eukaryota</taxon>
        <taxon>Fungi</taxon>
        <taxon>Dikarya</taxon>
        <taxon>Basidiomycota</taxon>
        <taxon>Agaricomycotina</taxon>
        <taxon>Dacrymycetes</taxon>
        <taxon>Dacrymycetales</taxon>
        <taxon>Dacrymycetaceae</taxon>
        <taxon>Calocera</taxon>
    </lineage>
</organism>
<evidence type="ECO:0000256" key="1">
    <source>
        <dbReference type="ARBA" id="ARBA00022630"/>
    </source>
</evidence>
<evidence type="ECO:0000259" key="4">
    <source>
        <dbReference type="Pfam" id="PF01494"/>
    </source>
</evidence>
<dbReference type="Gene3D" id="3.50.50.60">
    <property type="entry name" value="FAD/NAD(P)-binding domain"/>
    <property type="match status" value="1"/>
</dbReference>
<dbReference type="STRING" id="1330018.A0A167QCY1"/>
<evidence type="ECO:0000313" key="5">
    <source>
        <dbReference type="EMBL" id="KZO99642.1"/>
    </source>
</evidence>
<dbReference type="Proteomes" id="UP000076738">
    <property type="component" value="Unassembled WGS sequence"/>
</dbReference>
<proteinExistence type="predicted"/>